<dbReference type="InterPro" id="IPR013783">
    <property type="entry name" value="Ig-like_fold"/>
</dbReference>
<dbReference type="CDD" id="cd02855">
    <property type="entry name" value="E_set_GBE_prok_N"/>
    <property type="match status" value="1"/>
</dbReference>
<sequence length="212" mass="23567">MMISERKLDGFFSGELGDPHSVLGAHPTEKGDAVVVRAFLPKAERVEVFDQQSARTFPLKKIDDRGFFEGAIPKEGEAFNYLLRSFGPAGDREFLDPYSFLPTTTNENLAAFNKGKECQPQQILGSICREFSGQVGVSFVVWAPYAKRVFLVGEFNEWSESSLPMRPLGSSGCWELFVPYAFAGQQYKFHLLGADGVWVTKADPFAAYSESP</sequence>
<evidence type="ECO:0000313" key="3">
    <source>
        <dbReference type="EMBL" id="SVB87915.1"/>
    </source>
</evidence>
<dbReference type="InterPro" id="IPR004193">
    <property type="entry name" value="Glyco_hydro_13_N"/>
</dbReference>
<dbReference type="Gene3D" id="2.60.40.10">
    <property type="entry name" value="Immunoglobulins"/>
    <property type="match status" value="2"/>
</dbReference>
<dbReference type="PANTHER" id="PTHR43651">
    <property type="entry name" value="1,4-ALPHA-GLUCAN-BRANCHING ENZYME"/>
    <property type="match status" value="1"/>
</dbReference>
<dbReference type="GO" id="GO:0003844">
    <property type="term" value="F:1,4-alpha-glucan branching enzyme activity"/>
    <property type="evidence" value="ECO:0007669"/>
    <property type="project" value="TreeGrafter"/>
</dbReference>
<feature type="non-terminal residue" evidence="3">
    <location>
        <position position="212"/>
    </location>
</feature>
<dbReference type="GO" id="GO:0004553">
    <property type="term" value="F:hydrolase activity, hydrolyzing O-glycosyl compounds"/>
    <property type="evidence" value="ECO:0007669"/>
    <property type="project" value="InterPro"/>
</dbReference>
<dbReference type="GO" id="GO:0005829">
    <property type="term" value="C:cytosol"/>
    <property type="evidence" value="ECO:0007669"/>
    <property type="project" value="TreeGrafter"/>
</dbReference>
<dbReference type="InterPro" id="IPR044143">
    <property type="entry name" value="GlgB_N_E_set_prok"/>
</dbReference>
<proteinExistence type="predicted"/>
<dbReference type="Pfam" id="PF22019">
    <property type="entry name" value="GlgB_N"/>
    <property type="match status" value="1"/>
</dbReference>
<protein>
    <recommendedName>
        <fullName evidence="4">Glycoside hydrolase family 13 N-terminal domain-containing protein</fullName>
    </recommendedName>
</protein>
<dbReference type="InterPro" id="IPR054169">
    <property type="entry name" value="GlgB_N"/>
</dbReference>
<evidence type="ECO:0000259" key="1">
    <source>
        <dbReference type="Pfam" id="PF02922"/>
    </source>
</evidence>
<dbReference type="GO" id="GO:0005978">
    <property type="term" value="P:glycogen biosynthetic process"/>
    <property type="evidence" value="ECO:0007669"/>
    <property type="project" value="TreeGrafter"/>
</dbReference>
<organism evidence="3">
    <name type="scientific">marine metagenome</name>
    <dbReference type="NCBI Taxonomy" id="408172"/>
    <lineage>
        <taxon>unclassified sequences</taxon>
        <taxon>metagenomes</taxon>
        <taxon>ecological metagenomes</taxon>
    </lineage>
</organism>
<accession>A0A382HLF6</accession>
<gene>
    <name evidence="3" type="ORF">METZ01_LOCUS240769</name>
</gene>
<dbReference type="AlphaFoldDB" id="A0A382HLF6"/>
<feature type="domain" description="Glycoside hydrolase family 13 N-terminal" evidence="1">
    <location>
        <begin position="133"/>
        <end position="206"/>
    </location>
</feature>
<evidence type="ECO:0000259" key="2">
    <source>
        <dbReference type="Pfam" id="PF22019"/>
    </source>
</evidence>
<evidence type="ECO:0008006" key="4">
    <source>
        <dbReference type="Google" id="ProtNLM"/>
    </source>
</evidence>
<dbReference type="InterPro" id="IPR014756">
    <property type="entry name" value="Ig_E-set"/>
</dbReference>
<dbReference type="Pfam" id="PF02922">
    <property type="entry name" value="CBM_48"/>
    <property type="match status" value="1"/>
</dbReference>
<name>A0A382HLF6_9ZZZZ</name>
<dbReference type="SUPFAM" id="SSF81296">
    <property type="entry name" value="E set domains"/>
    <property type="match status" value="2"/>
</dbReference>
<feature type="domain" description="1,4-alpha-glucan branching enzyme GlgB N-terminal" evidence="2">
    <location>
        <begin position="5"/>
        <end position="98"/>
    </location>
</feature>
<dbReference type="PANTHER" id="PTHR43651:SF3">
    <property type="entry name" value="1,4-ALPHA-GLUCAN-BRANCHING ENZYME"/>
    <property type="match status" value="1"/>
</dbReference>
<reference evidence="3" key="1">
    <citation type="submission" date="2018-05" db="EMBL/GenBank/DDBJ databases">
        <authorList>
            <person name="Lanie J.A."/>
            <person name="Ng W.-L."/>
            <person name="Kazmierczak K.M."/>
            <person name="Andrzejewski T.M."/>
            <person name="Davidsen T.M."/>
            <person name="Wayne K.J."/>
            <person name="Tettelin H."/>
            <person name="Glass J.I."/>
            <person name="Rusch D."/>
            <person name="Podicherti R."/>
            <person name="Tsui H.-C.T."/>
            <person name="Winkler M.E."/>
        </authorList>
    </citation>
    <scope>NUCLEOTIDE SEQUENCE</scope>
</reference>
<dbReference type="EMBL" id="UINC01061878">
    <property type="protein sequence ID" value="SVB87915.1"/>
    <property type="molecule type" value="Genomic_DNA"/>
</dbReference>